<organism evidence="2 3">
    <name type="scientific">Kocuria dechangensis</name>
    <dbReference type="NCBI Taxonomy" id="1176249"/>
    <lineage>
        <taxon>Bacteria</taxon>
        <taxon>Bacillati</taxon>
        <taxon>Actinomycetota</taxon>
        <taxon>Actinomycetes</taxon>
        <taxon>Micrococcales</taxon>
        <taxon>Micrococcaceae</taxon>
        <taxon>Kocuria</taxon>
    </lineage>
</organism>
<feature type="region of interest" description="Disordered" evidence="1">
    <location>
        <begin position="1"/>
        <end position="44"/>
    </location>
</feature>
<protein>
    <submittedName>
        <fullName evidence="2">Uncharacterized protein</fullName>
    </submittedName>
</protein>
<dbReference type="Proteomes" id="UP000638848">
    <property type="component" value="Unassembled WGS sequence"/>
</dbReference>
<sequence length="74" mass="8443">MEISTSSTADLKQHLTEIAAEQEHRRNTGERGAPGGNGYIKAMSDESLRDHQLYILRETTRRESSARHHAYFTK</sequence>
<keyword evidence="3" id="KW-1185">Reference proteome</keyword>
<feature type="compositionally biased region" description="Basic and acidic residues" evidence="1">
    <location>
        <begin position="11"/>
        <end position="29"/>
    </location>
</feature>
<proteinExistence type="predicted"/>
<evidence type="ECO:0000256" key="1">
    <source>
        <dbReference type="SAM" id="MobiDB-lite"/>
    </source>
</evidence>
<accession>A0A917GFS4</accession>
<gene>
    <name evidence="2" type="ORF">GCM10011374_03280</name>
</gene>
<dbReference type="AlphaFoldDB" id="A0A917GFS4"/>
<evidence type="ECO:0000313" key="3">
    <source>
        <dbReference type="Proteomes" id="UP000638848"/>
    </source>
</evidence>
<name>A0A917GFS4_9MICC</name>
<dbReference type="EMBL" id="BMEQ01000001">
    <property type="protein sequence ID" value="GGG44304.1"/>
    <property type="molecule type" value="Genomic_DNA"/>
</dbReference>
<reference evidence="2" key="1">
    <citation type="journal article" date="2014" name="Int. J. Syst. Evol. Microbiol.">
        <title>Complete genome sequence of Corynebacterium casei LMG S-19264T (=DSM 44701T), isolated from a smear-ripened cheese.</title>
        <authorList>
            <consortium name="US DOE Joint Genome Institute (JGI-PGF)"/>
            <person name="Walter F."/>
            <person name="Albersmeier A."/>
            <person name="Kalinowski J."/>
            <person name="Ruckert C."/>
        </authorList>
    </citation>
    <scope>NUCLEOTIDE SEQUENCE</scope>
    <source>
        <strain evidence="2">CGMCC 1.12187</strain>
    </source>
</reference>
<reference evidence="2" key="2">
    <citation type="submission" date="2020-09" db="EMBL/GenBank/DDBJ databases">
        <authorList>
            <person name="Sun Q."/>
            <person name="Zhou Y."/>
        </authorList>
    </citation>
    <scope>NUCLEOTIDE SEQUENCE</scope>
    <source>
        <strain evidence="2">CGMCC 1.12187</strain>
    </source>
</reference>
<dbReference type="RefSeq" id="WP_188534074.1">
    <property type="nucleotide sequence ID" value="NZ_BMEQ01000001.1"/>
</dbReference>
<comment type="caution">
    <text evidence="2">The sequence shown here is derived from an EMBL/GenBank/DDBJ whole genome shotgun (WGS) entry which is preliminary data.</text>
</comment>
<evidence type="ECO:0000313" key="2">
    <source>
        <dbReference type="EMBL" id="GGG44304.1"/>
    </source>
</evidence>
<feature type="compositionally biased region" description="Polar residues" evidence="1">
    <location>
        <begin position="1"/>
        <end position="10"/>
    </location>
</feature>